<sequence>MFYLQFQNRQFSTLEDFQNIAEDYPDFLLEALQFCRDWQSGEAVFQQKTSGSTGAPKVLSIHRNQMQASARATGEFFKVNPRNLLLCCLNPAFIAGKMMLVRAMEWKAPILLQAPQADPLKDLNSDQIPDFIAMVPLQVQESLKNPKSRALLQKVSHLIIGGAASNPQLREDILKYNLKAYQTYGMTETVSHIALAKITEQELIYYTLPGVEIGLDERETLWVKGPMSLGNRIQTNDQVKLISDRSFIWLGRVDFVINSGGIKLHPELLEQRMEKSIHTHFPSSRFFLAGIPDPKFGEKMVLVLETEMIEIKKAKLLQEELKLLFQPYELPKDILTVNKFQETPSGKVDRIRSLPL</sequence>
<dbReference type="PANTHER" id="PTHR43201">
    <property type="entry name" value="ACYL-COA SYNTHETASE"/>
    <property type="match status" value="1"/>
</dbReference>
<comment type="similarity">
    <text evidence="1">Belongs to the ATP-dependent AMP-binding enzyme family.</text>
</comment>
<dbReference type="InterPro" id="IPR042099">
    <property type="entry name" value="ANL_N_sf"/>
</dbReference>
<evidence type="ECO:0000259" key="3">
    <source>
        <dbReference type="Pfam" id="PF00501"/>
    </source>
</evidence>
<organism evidence="4 5">
    <name type="scientific">Algoriphagus faecimaris</name>
    <dbReference type="NCBI Taxonomy" id="686796"/>
    <lineage>
        <taxon>Bacteria</taxon>
        <taxon>Pseudomonadati</taxon>
        <taxon>Bacteroidota</taxon>
        <taxon>Cytophagia</taxon>
        <taxon>Cytophagales</taxon>
        <taxon>Cyclobacteriaceae</taxon>
        <taxon>Algoriphagus</taxon>
    </lineage>
</organism>
<dbReference type="PANTHER" id="PTHR43201:SF5">
    <property type="entry name" value="MEDIUM-CHAIN ACYL-COA LIGASE ACSF2, MITOCHONDRIAL"/>
    <property type="match status" value="1"/>
</dbReference>
<proteinExistence type="inferred from homology"/>
<protein>
    <submittedName>
        <fullName evidence="4">O-succinylbenzoic acid--CoA ligase</fullName>
    </submittedName>
</protein>
<dbReference type="Gene3D" id="3.40.50.12780">
    <property type="entry name" value="N-terminal domain of ligase-like"/>
    <property type="match status" value="1"/>
</dbReference>
<dbReference type="STRING" id="686796.SAMN04488104_10283"/>
<dbReference type="GO" id="GO:0006631">
    <property type="term" value="P:fatty acid metabolic process"/>
    <property type="evidence" value="ECO:0007669"/>
    <property type="project" value="TreeGrafter"/>
</dbReference>
<dbReference type="InterPro" id="IPR045851">
    <property type="entry name" value="AMP-bd_C_sf"/>
</dbReference>
<evidence type="ECO:0000256" key="1">
    <source>
        <dbReference type="ARBA" id="ARBA00006432"/>
    </source>
</evidence>
<dbReference type="Pfam" id="PF00501">
    <property type="entry name" value="AMP-binding"/>
    <property type="match status" value="1"/>
</dbReference>
<dbReference type="Gene3D" id="3.30.300.30">
    <property type="match status" value="1"/>
</dbReference>
<accession>A0A1G6UE91</accession>
<dbReference type="RefSeq" id="WP_087940121.1">
    <property type="nucleotide sequence ID" value="NZ_FNAC01000028.1"/>
</dbReference>
<evidence type="ECO:0000313" key="4">
    <source>
        <dbReference type="EMBL" id="SDD39720.1"/>
    </source>
</evidence>
<feature type="domain" description="AMP-dependent synthetase/ligase" evidence="3">
    <location>
        <begin position="43"/>
        <end position="212"/>
    </location>
</feature>
<keyword evidence="5" id="KW-1185">Reference proteome</keyword>
<dbReference type="OrthoDB" id="8870348at2"/>
<dbReference type="InterPro" id="IPR000873">
    <property type="entry name" value="AMP-dep_synth/lig_dom"/>
</dbReference>
<keyword evidence="2 4" id="KW-0436">Ligase</keyword>
<reference evidence="5" key="1">
    <citation type="submission" date="2016-10" db="EMBL/GenBank/DDBJ databases">
        <authorList>
            <person name="Varghese N."/>
            <person name="Submissions S."/>
        </authorList>
    </citation>
    <scope>NUCLEOTIDE SEQUENCE [LARGE SCALE GENOMIC DNA]</scope>
    <source>
        <strain evidence="5">DSM 23095</strain>
    </source>
</reference>
<name>A0A1G6UE91_9BACT</name>
<gene>
    <name evidence="4" type="ORF">SAMN04488104_10283</name>
</gene>
<dbReference type="Proteomes" id="UP000199060">
    <property type="component" value="Unassembled WGS sequence"/>
</dbReference>
<evidence type="ECO:0000256" key="2">
    <source>
        <dbReference type="ARBA" id="ARBA00022598"/>
    </source>
</evidence>
<dbReference type="EMBL" id="FNAC01000028">
    <property type="protein sequence ID" value="SDD39720.1"/>
    <property type="molecule type" value="Genomic_DNA"/>
</dbReference>
<dbReference type="GO" id="GO:0031956">
    <property type="term" value="F:medium-chain fatty acid-CoA ligase activity"/>
    <property type="evidence" value="ECO:0007669"/>
    <property type="project" value="TreeGrafter"/>
</dbReference>
<dbReference type="SUPFAM" id="SSF56801">
    <property type="entry name" value="Acetyl-CoA synthetase-like"/>
    <property type="match status" value="1"/>
</dbReference>
<dbReference type="AlphaFoldDB" id="A0A1G6UE91"/>
<evidence type="ECO:0000313" key="5">
    <source>
        <dbReference type="Proteomes" id="UP000199060"/>
    </source>
</evidence>